<proteinExistence type="predicted"/>
<dbReference type="InterPro" id="IPR039420">
    <property type="entry name" value="WalR-like"/>
</dbReference>
<dbReference type="Pfam" id="PF00486">
    <property type="entry name" value="Trans_reg_C"/>
    <property type="match status" value="1"/>
</dbReference>
<evidence type="ECO:0000313" key="3">
    <source>
        <dbReference type="Proteomes" id="UP000076394"/>
    </source>
</evidence>
<dbReference type="GO" id="GO:0000156">
    <property type="term" value="F:phosphorelay response regulator activity"/>
    <property type="evidence" value="ECO:0007669"/>
    <property type="project" value="TreeGrafter"/>
</dbReference>
<dbReference type="InterPro" id="IPR011006">
    <property type="entry name" value="CheY-like_superfamily"/>
</dbReference>
<dbReference type="SMART" id="SM00448">
    <property type="entry name" value="REC"/>
    <property type="match status" value="1"/>
</dbReference>
<sequence>MKTLIIEDDLSIIDLVALTFSVAWPDIQIVRTQLGKEGIELAETEAPDFIILDLGLPDMSGVEVLQEIRSFSKVPIIVLTVKKDEMDVVVALSKGADEFISKPFRQMELISRVKNVLRRSHPSEGEVYAMGNLTYYPALNKIESNGRELKLSPTENIIFLHLANQRPNYVTYRSLASVIWGDEYPGCHKAIRVLVNQLREKLALVLSQPDLIVTKYGLGYYLGNG</sequence>
<dbReference type="InterPro" id="IPR036388">
    <property type="entry name" value="WH-like_DNA-bd_sf"/>
</dbReference>
<dbReference type="GO" id="GO:0006355">
    <property type="term" value="P:regulation of DNA-templated transcription"/>
    <property type="evidence" value="ECO:0007669"/>
    <property type="project" value="InterPro"/>
</dbReference>
<protein>
    <submittedName>
        <fullName evidence="2">DNA-binding response regulator, two-component system, chemotaxis family</fullName>
    </submittedName>
</protein>
<dbReference type="Gene3D" id="1.10.10.10">
    <property type="entry name" value="Winged helix-like DNA-binding domain superfamily/Winged helix DNA-binding domain"/>
    <property type="match status" value="1"/>
</dbReference>
<dbReference type="Gene3D" id="3.40.50.2300">
    <property type="match status" value="1"/>
</dbReference>
<dbReference type="Pfam" id="PF00072">
    <property type="entry name" value="Response_reg"/>
    <property type="match status" value="1"/>
</dbReference>
<dbReference type="Proteomes" id="UP000076394">
    <property type="component" value="Chromosome"/>
</dbReference>
<dbReference type="GO" id="GO:0005829">
    <property type="term" value="C:cytosol"/>
    <property type="evidence" value="ECO:0007669"/>
    <property type="project" value="TreeGrafter"/>
</dbReference>
<dbReference type="CDD" id="cd17574">
    <property type="entry name" value="REC_OmpR"/>
    <property type="match status" value="1"/>
</dbReference>
<gene>
    <name evidence="2" type="ORF">Dm11a5_1468</name>
</gene>
<dbReference type="PANTHER" id="PTHR48111">
    <property type="entry name" value="REGULATOR OF RPOS"/>
    <property type="match status" value="1"/>
</dbReference>
<dbReference type="OMA" id="VDWQADG"/>
<dbReference type="InterPro" id="IPR001867">
    <property type="entry name" value="OmpR/PhoB-type_DNA-bd"/>
</dbReference>
<dbReference type="CDD" id="cd00383">
    <property type="entry name" value="trans_reg_C"/>
    <property type="match status" value="1"/>
</dbReference>
<accession>A0A142VBV5</accession>
<name>A0A142VBV5_9CHLR</name>
<dbReference type="AlphaFoldDB" id="A0A142VBV5"/>
<dbReference type="PANTHER" id="PTHR48111:SF50">
    <property type="entry name" value="KDP OPERON TRANSCRIPTIONAL REGULATORY PROTEIN KDPE"/>
    <property type="match status" value="1"/>
</dbReference>
<dbReference type="PROSITE" id="PS50110">
    <property type="entry name" value="RESPONSE_REGULATORY"/>
    <property type="match status" value="1"/>
</dbReference>
<evidence type="ECO:0000256" key="1">
    <source>
        <dbReference type="ARBA" id="ARBA00023125"/>
    </source>
</evidence>
<dbReference type="SUPFAM" id="SSF52172">
    <property type="entry name" value="CheY-like"/>
    <property type="match status" value="1"/>
</dbReference>
<keyword evidence="1 2" id="KW-0238">DNA-binding</keyword>
<dbReference type="GO" id="GO:0032993">
    <property type="term" value="C:protein-DNA complex"/>
    <property type="evidence" value="ECO:0007669"/>
    <property type="project" value="TreeGrafter"/>
</dbReference>
<dbReference type="PROSITE" id="PS51755">
    <property type="entry name" value="OMPR_PHOB"/>
    <property type="match status" value="1"/>
</dbReference>
<dbReference type="PATRIC" id="fig|61435.8.peg.1461"/>
<dbReference type="SUPFAM" id="SSF46894">
    <property type="entry name" value="C-terminal effector domain of the bipartite response regulators"/>
    <property type="match status" value="1"/>
</dbReference>
<dbReference type="InterPro" id="IPR001789">
    <property type="entry name" value="Sig_transdc_resp-reg_receiver"/>
</dbReference>
<dbReference type="SMART" id="SM00862">
    <property type="entry name" value="Trans_reg_C"/>
    <property type="match status" value="1"/>
</dbReference>
<dbReference type="OrthoDB" id="48397at2"/>
<dbReference type="RefSeq" id="WP_011309951.1">
    <property type="nucleotide sequence ID" value="NZ_AP024514.1"/>
</dbReference>
<reference evidence="2 3" key="1">
    <citation type="submission" date="2015-03" db="EMBL/GenBank/DDBJ databases">
        <title>Genomic characterization of Dehalococcoides mccartyi strain 11a5, an unusal plasmid-containing chloroethene dechlorinator.</title>
        <authorList>
            <person name="Zhao S."/>
            <person name="Ding C."/>
            <person name="He J."/>
        </authorList>
    </citation>
    <scope>NUCLEOTIDE SEQUENCE [LARGE SCALE GENOMIC DNA]</scope>
    <source>
        <strain evidence="2 3">11a5</strain>
    </source>
</reference>
<dbReference type="InterPro" id="IPR016032">
    <property type="entry name" value="Sig_transdc_resp-reg_C-effctor"/>
</dbReference>
<organism evidence="2 3">
    <name type="scientific">Dehalococcoides mccartyi</name>
    <dbReference type="NCBI Taxonomy" id="61435"/>
    <lineage>
        <taxon>Bacteria</taxon>
        <taxon>Bacillati</taxon>
        <taxon>Chloroflexota</taxon>
        <taxon>Dehalococcoidia</taxon>
        <taxon>Dehalococcoidales</taxon>
        <taxon>Dehalococcoidaceae</taxon>
        <taxon>Dehalococcoides</taxon>
    </lineage>
</organism>
<dbReference type="GO" id="GO:0000976">
    <property type="term" value="F:transcription cis-regulatory region binding"/>
    <property type="evidence" value="ECO:0007669"/>
    <property type="project" value="TreeGrafter"/>
</dbReference>
<dbReference type="EMBL" id="CP011127">
    <property type="protein sequence ID" value="AMU87294.1"/>
    <property type="molecule type" value="Genomic_DNA"/>
</dbReference>
<evidence type="ECO:0000313" key="2">
    <source>
        <dbReference type="EMBL" id="AMU87294.1"/>
    </source>
</evidence>